<dbReference type="InterPro" id="IPR011993">
    <property type="entry name" value="PH-like_dom_sf"/>
</dbReference>
<feature type="region of interest" description="Disordered" evidence="1">
    <location>
        <begin position="332"/>
        <end position="400"/>
    </location>
</feature>
<dbReference type="InterPro" id="IPR001849">
    <property type="entry name" value="PH_domain"/>
</dbReference>
<evidence type="ECO:0000256" key="1">
    <source>
        <dbReference type="SAM" id="MobiDB-lite"/>
    </source>
</evidence>
<dbReference type="PANTHER" id="PTHR45960">
    <property type="entry name" value="GRB2-ASSOCIATED-BINDING PROTEIN"/>
    <property type="match status" value="1"/>
</dbReference>
<dbReference type="Proteomes" id="UP001175271">
    <property type="component" value="Unassembled WGS sequence"/>
</dbReference>
<proteinExistence type="predicted"/>
<feature type="region of interest" description="Disordered" evidence="1">
    <location>
        <begin position="290"/>
        <end position="309"/>
    </location>
</feature>
<dbReference type="SUPFAM" id="SSF50729">
    <property type="entry name" value="PH domain-like"/>
    <property type="match status" value="1"/>
</dbReference>
<dbReference type="AlphaFoldDB" id="A0AA39LVB1"/>
<feature type="compositionally biased region" description="Basic and acidic residues" evidence="1">
    <location>
        <begin position="299"/>
        <end position="308"/>
    </location>
</feature>
<dbReference type="Gene3D" id="2.30.29.30">
    <property type="entry name" value="Pleckstrin-homology domain (PH domain)/Phosphotyrosine-binding domain (PTB)"/>
    <property type="match status" value="1"/>
</dbReference>
<dbReference type="Pfam" id="PF00169">
    <property type="entry name" value="PH"/>
    <property type="match status" value="1"/>
</dbReference>
<dbReference type="PROSITE" id="PS50003">
    <property type="entry name" value="PH_DOMAIN"/>
    <property type="match status" value="1"/>
</dbReference>
<comment type="caution">
    <text evidence="3">The sequence shown here is derived from an EMBL/GenBank/DDBJ whole genome shotgun (WGS) entry which is preliminary data.</text>
</comment>
<feature type="compositionally biased region" description="Polar residues" evidence="1">
    <location>
        <begin position="334"/>
        <end position="371"/>
    </location>
</feature>
<dbReference type="InterPro" id="IPR046355">
    <property type="entry name" value="Gab1-4-like"/>
</dbReference>
<reference evidence="3" key="1">
    <citation type="submission" date="2023-06" db="EMBL/GenBank/DDBJ databases">
        <title>Genomic analysis of the entomopathogenic nematode Steinernema hermaphroditum.</title>
        <authorList>
            <person name="Schwarz E.M."/>
            <person name="Heppert J.K."/>
            <person name="Baniya A."/>
            <person name="Schwartz H.T."/>
            <person name="Tan C.-H."/>
            <person name="Antoshechkin I."/>
            <person name="Sternberg P.W."/>
            <person name="Goodrich-Blair H."/>
            <person name="Dillman A.R."/>
        </authorList>
    </citation>
    <scope>NUCLEOTIDE SEQUENCE</scope>
    <source>
        <strain evidence="3">PS9179</strain>
        <tissue evidence="3">Whole animal</tissue>
    </source>
</reference>
<dbReference type="GO" id="GO:0035591">
    <property type="term" value="F:signaling adaptor activity"/>
    <property type="evidence" value="ECO:0007669"/>
    <property type="project" value="TreeGrafter"/>
</dbReference>
<feature type="domain" description="PH" evidence="2">
    <location>
        <begin position="10"/>
        <end position="132"/>
    </location>
</feature>
<evidence type="ECO:0000313" key="3">
    <source>
        <dbReference type="EMBL" id="KAK0410943.1"/>
    </source>
</evidence>
<feature type="compositionally biased region" description="Polar residues" evidence="1">
    <location>
        <begin position="491"/>
        <end position="510"/>
    </location>
</feature>
<dbReference type="SMART" id="SM00233">
    <property type="entry name" value="PH"/>
    <property type="match status" value="1"/>
</dbReference>
<dbReference type="GO" id="GO:0007165">
    <property type="term" value="P:signal transduction"/>
    <property type="evidence" value="ECO:0007669"/>
    <property type="project" value="TreeGrafter"/>
</dbReference>
<gene>
    <name evidence="3" type="ORF">QR680_005402</name>
</gene>
<dbReference type="GO" id="GO:0005737">
    <property type="term" value="C:cytoplasm"/>
    <property type="evidence" value="ECO:0007669"/>
    <property type="project" value="TreeGrafter"/>
</dbReference>
<organism evidence="3 4">
    <name type="scientific">Steinernema hermaphroditum</name>
    <dbReference type="NCBI Taxonomy" id="289476"/>
    <lineage>
        <taxon>Eukaryota</taxon>
        <taxon>Metazoa</taxon>
        <taxon>Ecdysozoa</taxon>
        <taxon>Nematoda</taxon>
        <taxon>Chromadorea</taxon>
        <taxon>Rhabditida</taxon>
        <taxon>Tylenchina</taxon>
        <taxon>Panagrolaimomorpha</taxon>
        <taxon>Strongyloidoidea</taxon>
        <taxon>Steinernematidae</taxon>
        <taxon>Steinernema</taxon>
    </lineage>
</organism>
<evidence type="ECO:0000313" key="4">
    <source>
        <dbReference type="Proteomes" id="UP001175271"/>
    </source>
</evidence>
<keyword evidence="4" id="KW-1185">Reference proteome</keyword>
<feature type="region of interest" description="Disordered" evidence="1">
    <location>
        <begin position="456"/>
        <end position="510"/>
    </location>
</feature>
<sequence>MPKEAMESTMIVKEGVLVKSRNHGVRLAFLKAQWVARYFVLRRVDASGQYVLDQYWKKSKRKIKKTLELDRCTKVESYLKLSESAARQGNFEWIFALHYSKRDSERRAKLFLAANSKEEMDSWVFELCRCCKFLADDADSYLDSSTSNGVTPLLDRSRRPTARLPLSDLHSEDSFLVDTPMSECGTGSIGIGRLFEDATASLPLTARPKTSIDLHIEDDEERERFFVIQFPIASTRKCTVRSSPLVSPSNENPPTAFGSASIVAAVSKASCVATASSNYIHIRECGSLPRRAPLPPRVSEGEDVRSKENTNPYMHLYKCGTMPPKERFVRSGAATLSSVPSTTSQHSQKPSLSSVSAFSEDTSPSSSQRSIAHTDPETESSSGFDSFGSVPPPLPPKISARSSIDSMAYSDNRSLSRGSPPLPLAPPIPGILNLDTAVPARFPDDYDIDTSGETIVRRRTPSPPLEEAVPVPKTTWTAPPIDRSTKPARIQTVSRSSSYQSTPASPLSTHSATRPNFFNFRDVDRVVPVIPRTNPKNRVLNKQLTSNDLFLSRPQKPLPMREALSQCSSPVVSRPSPRSPFSRSPAPTPNFVLDYFEPHSPNDLATPPPELDSVVPCAPRSPLAKKIDYVDVDHDRTQAISKAINGEGVRLRPSDLSVSLPPIDASGPLICISVHIMLSKLALEEAPKRTSGTQNTVKYLLEKDFDEPRRSQLKEDLRQLNASLHQLEISASRDKKRKRKTVTWTNNPLYKKAPRCDEIETDCESKASELSKSVDSGYKSDTASVKVDAEEKGPSTAHIMECDEFYEAAQELIEVVRQLQPKSDDESIANSLKDCEVELAKFSL</sequence>
<accession>A0AA39LVB1</accession>
<protein>
    <recommendedName>
        <fullName evidence="2">PH domain-containing protein</fullName>
    </recommendedName>
</protein>
<evidence type="ECO:0000259" key="2">
    <source>
        <dbReference type="PROSITE" id="PS50003"/>
    </source>
</evidence>
<name>A0AA39LVB1_9BILA</name>
<dbReference type="PANTHER" id="PTHR45960:SF2">
    <property type="entry name" value="PROTEIN DAUGHTER OF SEVENLESS"/>
    <property type="match status" value="1"/>
</dbReference>
<dbReference type="EMBL" id="JAUCMV010000003">
    <property type="protein sequence ID" value="KAK0410943.1"/>
    <property type="molecule type" value="Genomic_DNA"/>
</dbReference>